<dbReference type="CDD" id="cd00354">
    <property type="entry name" value="FBPase"/>
    <property type="match status" value="1"/>
</dbReference>
<feature type="domain" description="Fructose-1-6-bisphosphatase class I N-terminal" evidence="14">
    <location>
        <begin position="12"/>
        <end position="201"/>
    </location>
</feature>
<dbReference type="GO" id="GO:0006000">
    <property type="term" value="P:fructose metabolic process"/>
    <property type="evidence" value="ECO:0007669"/>
    <property type="project" value="TreeGrafter"/>
</dbReference>
<evidence type="ECO:0000256" key="4">
    <source>
        <dbReference type="ARBA" id="ARBA00013093"/>
    </source>
</evidence>
<evidence type="ECO:0000256" key="11">
    <source>
        <dbReference type="ARBA" id="ARBA00081210"/>
    </source>
</evidence>
<dbReference type="SUPFAM" id="SSF56655">
    <property type="entry name" value="Carbohydrate phosphatase"/>
    <property type="match status" value="1"/>
</dbReference>
<dbReference type="NCBIfam" id="NF006780">
    <property type="entry name" value="PRK09293.1-4"/>
    <property type="match status" value="1"/>
</dbReference>
<dbReference type="Gene3D" id="3.30.540.10">
    <property type="entry name" value="Fructose-1,6-Bisphosphatase, subunit A, domain 1"/>
    <property type="match status" value="1"/>
</dbReference>
<organism evidence="16 17">
    <name type="scientific">Gemmatimonas phototrophica</name>
    <dbReference type="NCBI Taxonomy" id="1379270"/>
    <lineage>
        <taxon>Bacteria</taxon>
        <taxon>Pseudomonadati</taxon>
        <taxon>Gemmatimonadota</taxon>
        <taxon>Gemmatimonadia</taxon>
        <taxon>Gemmatimonadales</taxon>
        <taxon>Gemmatimonadaceae</taxon>
        <taxon>Gemmatimonas</taxon>
    </lineage>
</organism>
<dbReference type="GO" id="GO:0005986">
    <property type="term" value="P:sucrose biosynthetic process"/>
    <property type="evidence" value="ECO:0007669"/>
    <property type="project" value="TreeGrafter"/>
</dbReference>
<evidence type="ECO:0000256" key="2">
    <source>
        <dbReference type="ARBA" id="ARBA00005215"/>
    </source>
</evidence>
<feature type="binding site" evidence="12">
    <location>
        <begin position="123"/>
        <end position="126"/>
    </location>
    <ligand>
        <name>substrate</name>
    </ligand>
</feature>
<evidence type="ECO:0000256" key="9">
    <source>
        <dbReference type="ARBA" id="ARBA00023277"/>
    </source>
</evidence>
<sequence length="346" mass="37563">MQRTSPTGGRPTLAQFLIESHRQVPDATGDFDGLVTDIALACKAIAVQVARGALAQPAGFVETLNGQGDIQQALDVASNDLFLQACEWGGHLAGMVSEELDAPYPIPSAYPRGKYLLCFDPLDGSSNIDVNMSVGSIFSVRRAPRGVEDPVAEDFLLAGTTQVCAGYALYGPAAMLVLTVGQGTHAFTLDPQLGEWVLSHPHISIPPATQEFAINASNQRHWEPAVSRYVRECLDGAAGVRGVNFNMRWIASLVAEAHRILMRGGVFLYPQDAREGYQNGRLRLLYEIHPMAMLIEQAGGWASDGHARVLPVAPESLHERRAFVFGARDEVARIERYHRDGVGYAT</sequence>
<comment type="subcellular location">
    <subcellularLocation>
        <location evidence="12">Cytoplasm</location>
    </subcellularLocation>
</comment>
<dbReference type="AlphaFoldDB" id="A0A143BLM8"/>
<dbReference type="FunFam" id="3.40.190.80:FF:000011">
    <property type="entry name" value="Fructose-1,6-bisphosphatase class 1"/>
    <property type="match status" value="1"/>
</dbReference>
<comment type="similarity">
    <text evidence="3 12 13">Belongs to the FBPase class 1 family.</text>
</comment>
<dbReference type="PIRSF" id="PIRSF000904">
    <property type="entry name" value="FBPtase_SBPase"/>
    <property type="match status" value="1"/>
</dbReference>
<evidence type="ECO:0000256" key="7">
    <source>
        <dbReference type="ARBA" id="ARBA00022801"/>
    </source>
</evidence>
<dbReference type="Pfam" id="PF18913">
    <property type="entry name" value="FBPase_C"/>
    <property type="match status" value="1"/>
</dbReference>
<dbReference type="Proteomes" id="UP000076404">
    <property type="component" value="Chromosome"/>
</dbReference>
<gene>
    <name evidence="12" type="primary">fbp</name>
    <name evidence="16" type="ORF">GEMMAAP_16400</name>
</gene>
<feature type="binding site" evidence="12">
    <location>
        <position position="287"/>
    </location>
    <ligand>
        <name>Mg(2+)</name>
        <dbReference type="ChEBI" id="CHEBI:18420"/>
        <label>2</label>
    </ligand>
</feature>
<keyword evidence="8 12" id="KW-0460">Magnesium</keyword>
<evidence type="ECO:0000313" key="16">
    <source>
        <dbReference type="EMBL" id="AMW05947.1"/>
    </source>
</evidence>
<evidence type="ECO:0000259" key="15">
    <source>
        <dbReference type="Pfam" id="PF18913"/>
    </source>
</evidence>
<dbReference type="Gene3D" id="3.40.190.80">
    <property type="match status" value="1"/>
</dbReference>
<dbReference type="KEGG" id="gph:GEMMAAP_16400"/>
<dbReference type="PIRSF" id="PIRSF500210">
    <property type="entry name" value="FBPtase"/>
    <property type="match status" value="1"/>
</dbReference>
<dbReference type="EMBL" id="CP011454">
    <property type="protein sequence ID" value="AMW05947.1"/>
    <property type="molecule type" value="Genomic_DNA"/>
</dbReference>
<comment type="pathway">
    <text evidence="2">Carbohydrate biosynthesis; Calvin cycle.</text>
</comment>
<dbReference type="InterPro" id="IPR020548">
    <property type="entry name" value="Fructose_bisphosphatase_AS"/>
</dbReference>
<comment type="cofactor">
    <cofactor evidence="12">
        <name>Mg(2+)</name>
        <dbReference type="ChEBI" id="CHEBI:18420"/>
    </cofactor>
    <text evidence="12">Binds 2 magnesium ions per subunit.</text>
</comment>
<comment type="subunit">
    <text evidence="12">Homotetramer.</text>
</comment>
<comment type="caution">
    <text evidence="12">Lacks conserved residue(s) required for the propagation of feature annotation.</text>
</comment>
<evidence type="ECO:0000256" key="13">
    <source>
        <dbReference type="RuleBase" id="RU000508"/>
    </source>
</evidence>
<dbReference type="GO" id="GO:0030388">
    <property type="term" value="P:fructose 1,6-bisphosphate metabolic process"/>
    <property type="evidence" value="ECO:0007669"/>
    <property type="project" value="TreeGrafter"/>
</dbReference>
<dbReference type="GO" id="GO:0005829">
    <property type="term" value="C:cytosol"/>
    <property type="evidence" value="ECO:0007669"/>
    <property type="project" value="TreeGrafter"/>
</dbReference>
<keyword evidence="17" id="KW-1185">Reference proteome</keyword>
<dbReference type="EC" id="3.1.3.11" evidence="4 12"/>
<feature type="binding site" evidence="12">
    <location>
        <position position="123"/>
    </location>
    <ligand>
        <name>Mg(2+)</name>
        <dbReference type="ChEBI" id="CHEBI:18420"/>
        <label>2</label>
    </ligand>
</feature>
<feature type="domain" description="Fructose-1-6-bisphosphatase class 1 C-terminal" evidence="15">
    <location>
        <begin position="205"/>
        <end position="338"/>
    </location>
</feature>
<evidence type="ECO:0000256" key="6">
    <source>
        <dbReference type="ARBA" id="ARBA00022723"/>
    </source>
</evidence>
<dbReference type="GO" id="GO:0000287">
    <property type="term" value="F:magnesium ion binding"/>
    <property type="evidence" value="ECO:0007669"/>
    <property type="project" value="UniProtKB-UniRule"/>
</dbReference>
<reference evidence="16 17" key="2">
    <citation type="journal article" date="2016" name="Environ. Microbiol. Rep.">
        <title>Metagenomic evidence for the presence of phototrophic Gemmatimonadetes bacteria in diverse environments.</title>
        <authorList>
            <person name="Zeng Y."/>
            <person name="Baumbach J."/>
            <person name="Barbosa E.G."/>
            <person name="Azevedo V."/>
            <person name="Zhang C."/>
            <person name="Koblizek M."/>
        </authorList>
    </citation>
    <scope>NUCLEOTIDE SEQUENCE [LARGE SCALE GENOMIC DNA]</scope>
    <source>
        <strain evidence="16 17">AP64</strain>
    </source>
</reference>
<dbReference type="PROSITE" id="PS00124">
    <property type="entry name" value="FBPASE"/>
    <property type="match status" value="1"/>
</dbReference>
<dbReference type="PRINTS" id="PR00115">
    <property type="entry name" value="F16BPHPHTASE"/>
</dbReference>
<protein>
    <recommendedName>
        <fullName evidence="10 12">Fructose-1,6-bisphosphatase class 1</fullName>
        <shortName evidence="12">FBPase class 1</shortName>
        <ecNumber evidence="4 12">3.1.3.11</ecNumber>
    </recommendedName>
    <alternativeName>
        <fullName evidence="11 12">D-fructose-1,6-bisphosphate 1-phosphohydrolase class 1</fullName>
    </alternativeName>
</protein>
<keyword evidence="7 12" id="KW-0378">Hydrolase</keyword>
<proteinExistence type="inferred from homology"/>
<feature type="binding site" evidence="12">
    <location>
        <position position="98"/>
    </location>
    <ligand>
        <name>Mg(2+)</name>
        <dbReference type="ChEBI" id="CHEBI:18420"/>
        <label>1</label>
    </ligand>
</feature>
<dbReference type="InterPro" id="IPR000146">
    <property type="entry name" value="FBPase_class-1"/>
</dbReference>
<dbReference type="FunFam" id="3.30.540.10:FF:000002">
    <property type="entry name" value="Fructose-1,6-bisphosphatase class 1"/>
    <property type="match status" value="1"/>
</dbReference>
<dbReference type="InterPro" id="IPR028343">
    <property type="entry name" value="FBPtase"/>
</dbReference>
<evidence type="ECO:0000256" key="5">
    <source>
        <dbReference type="ARBA" id="ARBA00022490"/>
    </source>
</evidence>
<evidence type="ECO:0000256" key="1">
    <source>
        <dbReference type="ARBA" id="ARBA00001273"/>
    </source>
</evidence>
<keyword evidence="5 12" id="KW-0963">Cytoplasm</keyword>
<feature type="binding site" evidence="12">
    <location>
        <position position="120"/>
    </location>
    <ligand>
        <name>Mg(2+)</name>
        <dbReference type="ChEBI" id="CHEBI:18420"/>
        <label>1</label>
    </ligand>
</feature>
<dbReference type="GO" id="GO:0006002">
    <property type="term" value="P:fructose 6-phosphate metabolic process"/>
    <property type="evidence" value="ECO:0007669"/>
    <property type="project" value="TreeGrafter"/>
</dbReference>
<evidence type="ECO:0000256" key="8">
    <source>
        <dbReference type="ARBA" id="ARBA00022842"/>
    </source>
</evidence>
<evidence type="ECO:0000256" key="12">
    <source>
        <dbReference type="HAMAP-Rule" id="MF_01855"/>
    </source>
</evidence>
<comment type="catalytic activity">
    <reaction evidence="1 12">
        <text>beta-D-fructose 1,6-bisphosphate + H2O = beta-D-fructose 6-phosphate + phosphate</text>
        <dbReference type="Rhea" id="RHEA:11064"/>
        <dbReference type="ChEBI" id="CHEBI:15377"/>
        <dbReference type="ChEBI" id="CHEBI:32966"/>
        <dbReference type="ChEBI" id="CHEBI:43474"/>
        <dbReference type="ChEBI" id="CHEBI:57634"/>
        <dbReference type="EC" id="3.1.3.11"/>
    </reaction>
</comment>
<dbReference type="PANTHER" id="PTHR11556:SF35">
    <property type="entry name" value="SEDOHEPTULOSE-1,7-BISPHOSPHATASE, CHLOROPLASTIC"/>
    <property type="match status" value="1"/>
</dbReference>
<dbReference type="GO" id="GO:0042132">
    <property type="term" value="F:fructose 1,6-bisphosphate 1-phosphatase activity"/>
    <property type="evidence" value="ECO:0007669"/>
    <property type="project" value="UniProtKB-UniRule"/>
</dbReference>
<dbReference type="PANTHER" id="PTHR11556">
    <property type="entry name" value="FRUCTOSE-1,6-BISPHOSPHATASE-RELATED"/>
    <property type="match status" value="1"/>
</dbReference>
<dbReference type="STRING" id="1379270.GEMMAAP_16400"/>
<evidence type="ECO:0000259" key="14">
    <source>
        <dbReference type="Pfam" id="PF00316"/>
    </source>
</evidence>
<evidence type="ECO:0000256" key="10">
    <source>
        <dbReference type="ARBA" id="ARBA00072069"/>
    </source>
</evidence>
<feature type="binding site" evidence="12">
    <location>
        <position position="215"/>
    </location>
    <ligand>
        <name>substrate</name>
    </ligand>
</feature>
<name>A0A143BLM8_9BACT</name>
<dbReference type="NCBIfam" id="NF006779">
    <property type="entry name" value="PRK09293.1-3"/>
    <property type="match status" value="1"/>
</dbReference>
<accession>A0A143BLM8</accession>
<evidence type="ECO:0000313" key="17">
    <source>
        <dbReference type="Proteomes" id="UP000076404"/>
    </source>
</evidence>
<evidence type="ECO:0000256" key="3">
    <source>
        <dbReference type="ARBA" id="ARBA00010941"/>
    </source>
</evidence>
<feature type="binding site" evidence="12">
    <location>
        <position position="120"/>
    </location>
    <ligand>
        <name>Mg(2+)</name>
        <dbReference type="ChEBI" id="CHEBI:18420"/>
        <label>2</label>
    </ligand>
</feature>
<dbReference type="RefSeq" id="WP_053333611.1">
    <property type="nucleotide sequence ID" value="NZ_CP011454.1"/>
</dbReference>
<dbReference type="OrthoDB" id="9806756at2"/>
<keyword evidence="6 12" id="KW-0479">Metal-binding</keyword>
<keyword evidence="9 12" id="KW-0119">Carbohydrate metabolism</keyword>
<reference evidence="16 17" key="1">
    <citation type="journal article" date="2014" name="Proc. Natl. Acad. Sci. U.S.A.">
        <title>Functional type 2 photosynthetic reaction centers found in the rare bacterial phylum Gemmatimonadetes.</title>
        <authorList>
            <person name="Zeng Y."/>
            <person name="Feng F."/>
            <person name="Medova H."/>
            <person name="Dean J."/>
            <person name="Koblizek M."/>
        </authorList>
    </citation>
    <scope>NUCLEOTIDE SEQUENCE [LARGE SCALE GENOMIC DNA]</scope>
    <source>
        <strain evidence="16 17">AP64</strain>
    </source>
</reference>
<dbReference type="HAMAP" id="MF_01855">
    <property type="entry name" value="FBPase_class1"/>
    <property type="match status" value="1"/>
</dbReference>
<dbReference type="eggNOG" id="COG0158">
    <property type="taxonomic scope" value="Bacteria"/>
</dbReference>
<dbReference type="InterPro" id="IPR044015">
    <property type="entry name" value="FBPase_C_dom"/>
</dbReference>
<dbReference type="Pfam" id="PF00316">
    <property type="entry name" value="FBPase"/>
    <property type="match status" value="1"/>
</dbReference>
<dbReference type="InterPro" id="IPR033391">
    <property type="entry name" value="FBPase_N"/>
</dbReference>
<feature type="binding site" evidence="12">
    <location>
        <position position="122"/>
    </location>
    <ligand>
        <name>Mg(2+)</name>
        <dbReference type="ChEBI" id="CHEBI:18420"/>
        <label>1</label>
    </ligand>
</feature>
<dbReference type="GO" id="GO:0006094">
    <property type="term" value="P:gluconeogenesis"/>
    <property type="evidence" value="ECO:0007669"/>
    <property type="project" value="UniProtKB-UniRule"/>
</dbReference>